<evidence type="ECO:0000313" key="2">
    <source>
        <dbReference type="Proteomes" id="UP001472677"/>
    </source>
</evidence>
<accession>A0ABR2APY5</accession>
<protein>
    <submittedName>
        <fullName evidence="1">Uncharacterized protein</fullName>
    </submittedName>
</protein>
<sequence length="70" mass="7717">MLKRVEAYPMRVVQEAGGERRGLREEGGRIVWPIDLKGGARLVDLGPLQKLGSLCQLPKAKLPIDLSSHI</sequence>
<proteinExistence type="predicted"/>
<dbReference type="EMBL" id="JBBPBM010000397">
    <property type="protein sequence ID" value="KAK8495901.1"/>
    <property type="molecule type" value="Genomic_DNA"/>
</dbReference>
<name>A0ABR2APY5_9ROSI</name>
<evidence type="ECO:0000313" key="1">
    <source>
        <dbReference type="EMBL" id="KAK8495901.1"/>
    </source>
</evidence>
<reference evidence="1 2" key="1">
    <citation type="journal article" date="2024" name="G3 (Bethesda)">
        <title>Genome assembly of Hibiscus sabdariffa L. provides insights into metabolisms of medicinal natural products.</title>
        <authorList>
            <person name="Kim T."/>
        </authorList>
    </citation>
    <scope>NUCLEOTIDE SEQUENCE [LARGE SCALE GENOMIC DNA]</scope>
    <source>
        <strain evidence="1">TK-2024</strain>
        <tissue evidence="1">Old leaves</tissue>
    </source>
</reference>
<dbReference type="Proteomes" id="UP001472677">
    <property type="component" value="Unassembled WGS sequence"/>
</dbReference>
<organism evidence="1 2">
    <name type="scientific">Hibiscus sabdariffa</name>
    <name type="common">roselle</name>
    <dbReference type="NCBI Taxonomy" id="183260"/>
    <lineage>
        <taxon>Eukaryota</taxon>
        <taxon>Viridiplantae</taxon>
        <taxon>Streptophyta</taxon>
        <taxon>Embryophyta</taxon>
        <taxon>Tracheophyta</taxon>
        <taxon>Spermatophyta</taxon>
        <taxon>Magnoliopsida</taxon>
        <taxon>eudicotyledons</taxon>
        <taxon>Gunneridae</taxon>
        <taxon>Pentapetalae</taxon>
        <taxon>rosids</taxon>
        <taxon>malvids</taxon>
        <taxon>Malvales</taxon>
        <taxon>Malvaceae</taxon>
        <taxon>Malvoideae</taxon>
        <taxon>Hibiscus</taxon>
    </lineage>
</organism>
<gene>
    <name evidence="1" type="ORF">V6N12_018081</name>
</gene>
<comment type="caution">
    <text evidence="1">The sequence shown here is derived from an EMBL/GenBank/DDBJ whole genome shotgun (WGS) entry which is preliminary data.</text>
</comment>
<keyword evidence="2" id="KW-1185">Reference proteome</keyword>